<accession>A0AAU9IAY2</accession>
<gene>
    <name evidence="1" type="ORF">BSTOLATCC_MIC1637</name>
</gene>
<keyword evidence="2" id="KW-1185">Reference proteome</keyword>
<organism evidence="1 2">
    <name type="scientific">Blepharisma stoltei</name>
    <dbReference type="NCBI Taxonomy" id="1481888"/>
    <lineage>
        <taxon>Eukaryota</taxon>
        <taxon>Sar</taxon>
        <taxon>Alveolata</taxon>
        <taxon>Ciliophora</taxon>
        <taxon>Postciliodesmatophora</taxon>
        <taxon>Heterotrichea</taxon>
        <taxon>Heterotrichida</taxon>
        <taxon>Blepharismidae</taxon>
        <taxon>Blepharisma</taxon>
    </lineage>
</organism>
<protein>
    <submittedName>
        <fullName evidence="1">Uncharacterized protein</fullName>
    </submittedName>
</protein>
<comment type="caution">
    <text evidence="1">The sequence shown here is derived from an EMBL/GenBank/DDBJ whole genome shotgun (WGS) entry which is preliminary data.</text>
</comment>
<sequence>MRGGSLYEYDINLESFTKFEFNTGMSAKLLIAGNSRVYLIEAWMSLWESEYDNEYVWNQIGEYDGELSRAQPYRVIYYL</sequence>
<evidence type="ECO:0000313" key="1">
    <source>
        <dbReference type="EMBL" id="CAG9310677.1"/>
    </source>
</evidence>
<dbReference type="AlphaFoldDB" id="A0AAU9IAY2"/>
<reference evidence="1" key="1">
    <citation type="submission" date="2021-09" db="EMBL/GenBank/DDBJ databases">
        <authorList>
            <consortium name="AG Swart"/>
            <person name="Singh M."/>
            <person name="Singh A."/>
            <person name="Seah K."/>
            <person name="Emmerich C."/>
        </authorList>
    </citation>
    <scope>NUCLEOTIDE SEQUENCE</scope>
    <source>
        <strain evidence="1">ATCC30299</strain>
    </source>
</reference>
<dbReference type="EMBL" id="CAJZBQ010000002">
    <property type="protein sequence ID" value="CAG9310677.1"/>
    <property type="molecule type" value="Genomic_DNA"/>
</dbReference>
<name>A0AAU9IAY2_9CILI</name>
<proteinExistence type="predicted"/>
<evidence type="ECO:0000313" key="2">
    <source>
        <dbReference type="Proteomes" id="UP001162131"/>
    </source>
</evidence>
<dbReference type="Proteomes" id="UP001162131">
    <property type="component" value="Unassembled WGS sequence"/>
</dbReference>